<protein>
    <submittedName>
        <fullName evidence="1">Uncharacterized protein</fullName>
    </submittedName>
</protein>
<reference evidence="1" key="1">
    <citation type="submission" date="2018-02" db="EMBL/GenBank/DDBJ databases">
        <title>Rhizophora mucronata_Transcriptome.</title>
        <authorList>
            <person name="Meera S.P."/>
            <person name="Sreeshan A."/>
            <person name="Augustine A."/>
        </authorList>
    </citation>
    <scope>NUCLEOTIDE SEQUENCE</scope>
    <source>
        <tissue evidence="1">Leaf</tissue>
    </source>
</reference>
<accession>A0A2P2KB74</accession>
<name>A0A2P2KB74_RHIMU</name>
<organism evidence="1">
    <name type="scientific">Rhizophora mucronata</name>
    <name type="common">Asiatic mangrove</name>
    <dbReference type="NCBI Taxonomy" id="61149"/>
    <lineage>
        <taxon>Eukaryota</taxon>
        <taxon>Viridiplantae</taxon>
        <taxon>Streptophyta</taxon>
        <taxon>Embryophyta</taxon>
        <taxon>Tracheophyta</taxon>
        <taxon>Spermatophyta</taxon>
        <taxon>Magnoliopsida</taxon>
        <taxon>eudicotyledons</taxon>
        <taxon>Gunneridae</taxon>
        <taxon>Pentapetalae</taxon>
        <taxon>rosids</taxon>
        <taxon>fabids</taxon>
        <taxon>Malpighiales</taxon>
        <taxon>Rhizophoraceae</taxon>
        <taxon>Rhizophora</taxon>
    </lineage>
</organism>
<evidence type="ECO:0000313" key="1">
    <source>
        <dbReference type="EMBL" id="MBX02941.1"/>
    </source>
</evidence>
<proteinExistence type="predicted"/>
<dbReference type="AlphaFoldDB" id="A0A2P2KB74"/>
<sequence length="43" mass="5036">MPPFSEHSPTQCWEARNPSKTCSMVEANVFFSIHRDLEPVHYE</sequence>
<dbReference type="EMBL" id="GGEC01022457">
    <property type="protein sequence ID" value="MBX02941.1"/>
    <property type="molecule type" value="Transcribed_RNA"/>
</dbReference>